<dbReference type="EMBL" id="CP079981">
    <property type="protein sequence ID" value="QYA42064.1"/>
    <property type="molecule type" value="Genomic_DNA"/>
</dbReference>
<evidence type="ECO:0000313" key="2">
    <source>
        <dbReference type="Proteomes" id="UP000826802"/>
    </source>
</evidence>
<gene>
    <name evidence="1" type="ORF">KYI11_10760</name>
</gene>
<dbReference type="AlphaFoldDB" id="A0AAJ4PAL5"/>
<evidence type="ECO:0008006" key="3">
    <source>
        <dbReference type="Google" id="ProtNLM"/>
    </source>
</evidence>
<proteinExistence type="predicted"/>
<name>A0AAJ4PAL5_9STAP</name>
<sequence>MRDIPMEIYEILIDDREVTSYTGRHIKIDDYPEPASQSQPYIVISEVDDTLPYEYADNDNLALSYLVQVDIFCPLSSNYNARNTCKELSYYVSRVLKERLGLENTSNAKPEYDKDLKIYRRAKRYEGIFYRQNKVN</sequence>
<dbReference type="RefSeq" id="WP_219502881.1">
    <property type="nucleotide sequence ID" value="NZ_CP079981.1"/>
</dbReference>
<accession>A0AAJ4PAL5</accession>
<protein>
    <recommendedName>
        <fullName evidence="3">DUF3168 domain-containing protein</fullName>
    </recommendedName>
</protein>
<organism evidence="1 2">
    <name type="scientific">Macrococcoides bohemicum</name>
    <dbReference type="NCBI Taxonomy" id="1903056"/>
    <lineage>
        <taxon>Bacteria</taxon>
        <taxon>Bacillati</taxon>
        <taxon>Bacillota</taxon>
        <taxon>Bacilli</taxon>
        <taxon>Bacillales</taxon>
        <taxon>Staphylococcaceae</taxon>
        <taxon>Macrococcoides</taxon>
    </lineage>
</organism>
<dbReference type="Proteomes" id="UP000826802">
    <property type="component" value="Chromosome"/>
</dbReference>
<keyword evidence="2" id="KW-1185">Reference proteome</keyword>
<evidence type="ECO:0000313" key="1">
    <source>
        <dbReference type="EMBL" id="QYA42064.1"/>
    </source>
</evidence>
<reference evidence="1 2" key="1">
    <citation type="submission" date="2021-07" db="EMBL/GenBank/DDBJ databases">
        <title>Prevalence and characterization of methicillin-resistant Macrococcus spp. in food producing animals and meat in Switzerland in 2019.</title>
        <authorList>
            <person name="Keller J.E."/>
            <person name="Schwendener S."/>
            <person name="Neuenschwander J."/>
            <person name="Overesch G."/>
            <person name="Perreten V."/>
        </authorList>
    </citation>
    <scope>NUCLEOTIDE SEQUENCE [LARGE SCALE GENOMIC DNA]</scope>
    <source>
        <strain evidence="1 2">19Msa0936</strain>
    </source>
</reference>